<dbReference type="InterPro" id="IPR011990">
    <property type="entry name" value="TPR-like_helical_dom_sf"/>
</dbReference>
<dbReference type="Pfam" id="PF12770">
    <property type="entry name" value="CHAT"/>
    <property type="match status" value="1"/>
</dbReference>
<keyword evidence="3" id="KW-1185">Reference proteome</keyword>
<dbReference type="InterPro" id="IPR024983">
    <property type="entry name" value="CHAT_dom"/>
</dbReference>
<dbReference type="EMBL" id="JAUEPR010000010">
    <property type="protein sequence ID" value="KAK0480319.1"/>
    <property type="molecule type" value="Genomic_DNA"/>
</dbReference>
<evidence type="ECO:0000259" key="1">
    <source>
        <dbReference type="Pfam" id="PF12770"/>
    </source>
</evidence>
<dbReference type="Proteomes" id="UP001175227">
    <property type="component" value="Unassembled WGS sequence"/>
</dbReference>
<proteinExistence type="predicted"/>
<name>A0AA39PB05_9AGAR</name>
<protein>
    <submittedName>
        <fullName evidence="2">CHAT domain-containing protein</fullName>
    </submittedName>
</protein>
<feature type="domain" description="CHAT" evidence="1">
    <location>
        <begin position="552"/>
        <end position="842"/>
    </location>
</feature>
<dbReference type="Gene3D" id="1.25.40.10">
    <property type="entry name" value="Tetratricopeptide repeat domain"/>
    <property type="match status" value="1"/>
</dbReference>
<accession>A0AA39PB05</accession>
<reference evidence="2" key="1">
    <citation type="submission" date="2023-06" db="EMBL/GenBank/DDBJ databases">
        <authorList>
            <consortium name="Lawrence Berkeley National Laboratory"/>
            <person name="Ahrendt S."/>
            <person name="Sahu N."/>
            <person name="Indic B."/>
            <person name="Wong-Bajracharya J."/>
            <person name="Merenyi Z."/>
            <person name="Ke H.-M."/>
            <person name="Monk M."/>
            <person name="Kocsube S."/>
            <person name="Drula E."/>
            <person name="Lipzen A."/>
            <person name="Balint B."/>
            <person name="Henrissat B."/>
            <person name="Andreopoulos B."/>
            <person name="Martin F.M."/>
            <person name="Harder C.B."/>
            <person name="Rigling D."/>
            <person name="Ford K.L."/>
            <person name="Foster G.D."/>
            <person name="Pangilinan J."/>
            <person name="Papanicolaou A."/>
            <person name="Barry K."/>
            <person name="LaButti K."/>
            <person name="Viragh M."/>
            <person name="Koriabine M."/>
            <person name="Yan M."/>
            <person name="Riley R."/>
            <person name="Champramary S."/>
            <person name="Plett K.L."/>
            <person name="Tsai I.J."/>
            <person name="Slot J."/>
            <person name="Sipos G."/>
            <person name="Plett J."/>
            <person name="Nagy L.G."/>
            <person name="Grigoriev I.V."/>
        </authorList>
    </citation>
    <scope>NUCLEOTIDE SEQUENCE</scope>
    <source>
        <strain evidence="2">ICMP 16352</strain>
    </source>
</reference>
<dbReference type="AlphaFoldDB" id="A0AA39PB05"/>
<gene>
    <name evidence="2" type="ORF">IW261DRAFT_1564049</name>
</gene>
<organism evidence="2 3">
    <name type="scientific">Armillaria novae-zelandiae</name>
    <dbReference type="NCBI Taxonomy" id="153914"/>
    <lineage>
        <taxon>Eukaryota</taxon>
        <taxon>Fungi</taxon>
        <taxon>Dikarya</taxon>
        <taxon>Basidiomycota</taxon>
        <taxon>Agaricomycotina</taxon>
        <taxon>Agaricomycetes</taxon>
        <taxon>Agaricomycetidae</taxon>
        <taxon>Agaricales</taxon>
        <taxon>Marasmiineae</taxon>
        <taxon>Physalacriaceae</taxon>
        <taxon>Armillaria</taxon>
    </lineage>
</organism>
<comment type="caution">
    <text evidence="2">The sequence shown here is derived from an EMBL/GenBank/DDBJ whole genome shotgun (WGS) entry which is preliminary data.</text>
</comment>
<evidence type="ECO:0000313" key="3">
    <source>
        <dbReference type="Proteomes" id="UP001175227"/>
    </source>
</evidence>
<evidence type="ECO:0000313" key="2">
    <source>
        <dbReference type="EMBL" id="KAK0480319.1"/>
    </source>
</evidence>
<sequence>MARWERLKDEEDVDRLLAYAEKAITLNPSNDSAQYFLGIALCISYDHHHTLALLDRAILAMQSAVSYSTPDVRMEALTQLATAHCRRLLHVMDPSDASTCIKYIDQAMECGKISFSCHMMLINCLRDERALSICETLLADDSLSSYERCMARLELGSTLLAQWRNCTYSELLRDPGQLEKCIQTVERVIECTSPEHTQCHRYGPYVVLSHALSLQLRIGNATVSQFEYAISIGRKAVEVASTEGDDDLQARCLETLGSILFTYGQEFPSRKTDEQCLSVFHQASQLSSPTSNTRLSSAALEAEQCFLMQDWGGCFKAYTIAMEAVHHQTWLGLSVVQQHRVISRSIQMNELGRQAARAAVHLGSRETALEWIEQCRSIVWRRVLNLRVSMDAVANVEPPLAHRLREVSDKLQRGAYFDLLGTEEGTLEMRKQQRYRLAEEWEDLVAQTRLLPGFADFLKPKNGAYFASREFGGMVVLLNVYDTSSDAFVLGSNGTEKVAVCALSQMNERLAATLQRRLRKTLQQSGRPSRNARASEPWYGRDRKDGMSFVLSVLWRTVVKPLFDFLHLEPHDSSSESDPLRLWWCPTGPLSFLPLHAAGLYDTTENGAKVYEFVASSYTPTVGILADISNQPLEEFDGLLTVCQPQTPGQNAIPKTADEVYSVIQVAVESGLAMDITSLDNDDATPEAVLSGMAEHSWIHLACHAHQDPTQPLESAFMLAGDPEKGRPLKLTEIAERANTNADFAFSSACQTAMGDFSLSDEAVHLATGMLMAGYRRVIATMWAVNDSDAPIIAEMVYRHMLSNGKADSGKSCLALHHATASLRQKVGEKNFMSWVPFIHFGA</sequence>